<dbReference type="EMBL" id="MT143355">
    <property type="protein sequence ID" value="QJA95920.1"/>
    <property type="molecule type" value="Genomic_DNA"/>
</dbReference>
<protein>
    <submittedName>
        <fullName evidence="2">Uncharacterized protein</fullName>
    </submittedName>
</protein>
<evidence type="ECO:0000313" key="2">
    <source>
        <dbReference type="EMBL" id="QJA95920.1"/>
    </source>
</evidence>
<evidence type="ECO:0000256" key="1">
    <source>
        <dbReference type="SAM" id="MobiDB-lite"/>
    </source>
</evidence>
<proteinExistence type="predicted"/>
<feature type="region of interest" description="Disordered" evidence="1">
    <location>
        <begin position="1"/>
        <end position="24"/>
    </location>
</feature>
<gene>
    <name evidence="2" type="ORF">MM415B05062_0010</name>
</gene>
<accession>A0A6M3LLW2</accession>
<organism evidence="2">
    <name type="scientific">viral metagenome</name>
    <dbReference type="NCBI Taxonomy" id="1070528"/>
    <lineage>
        <taxon>unclassified sequences</taxon>
        <taxon>metagenomes</taxon>
        <taxon>organismal metagenomes</taxon>
    </lineage>
</organism>
<name>A0A6M3LLW2_9ZZZZ</name>
<sequence length="138" mass="14906">MRGFIPRDLSRADHPAGESLRGLPGNIEDKRMTTDCIELLGALTNAGIPLKQDALALSLWGPLGSVRRVQAACQEARLAGWPLVTSGTGVRLENIPAAVAECAAALRRRAITQLLTARALRRTAERMREPITLWEATG</sequence>
<reference evidence="2" key="1">
    <citation type="submission" date="2020-03" db="EMBL/GenBank/DDBJ databases">
        <title>The deep terrestrial virosphere.</title>
        <authorList>
            <person name="Holmfeldt K."/>
            <person name="Nilsson E."/>
            <person name="Simone D."/>
            <person name="Lopez-Fernandez M."/>
            <person name="Wu X."/>
            <person name="de Brujin I."/>
            <person name="Lundin D."/>
            <person name="Andersson A."/>
            <person name="Bertilsson S."/>
            <person name="Dopson M."/>
        </authorList>
    </citation>
    <scope>NUCLEOTIDE SEQUENCE</scope>
    <source>
        <strain evidence="2">MM415B05062</strain>
    </source>
</reference>
<dbReference type="AlphaFoldDB" id="A0A6M3LLW2"/>